<dbReference type="Pfam" id="PF19431">
    <property type="entry name" value="MEKK4_N"/>
    <property type="match status" value="1"/>
</dbReference>
<dbReference type="PROSITE" id="PS00108">
    <property type="entry name" value="PROTEIN_KINASE_ST"/>
    <property type="match status" value="1"/>
</dbReference>
<sequence length="690" mass="77266">MRHFVYQLCREAHSIYASHRDMAIQTVQFARVLAARTPPAFTQERDKIFESLMSYRECIVQQTISIVERSGRVPAELSKELVENVNARLRELLLQVFRLGFELHKELYKFVEEPFRANEKTNGRQRPSSLQPMRPEMVPMRRKRPETVLIHESFNPLIHREIHKAVSSSVSRGRPRVMRAQSTTDDVDPLCDTTQTQIPSSIELLLSNSEPSPPSVSAAALAQAQEQWARRAARGVVQFAMCWMKFVTERCERGRGLRPRWANQGLEFLMLACDPYNTKYLTDVEFEDLKQCMDRCITHVIGSRDPARAAEPAASPQHGRHHARKHSPKPPGVYTGAGAGVPTPPTPPTEPEPVLNFHGVETSMHRRRVQDAIQRLDSARDSALRNNKAVGRVLQSEAGAHSYEPKLRQVTFKWQRGLKIGQGTFGKVYTVINTETGQLLAMKELAVGAGDRRLPRACNELRVLEGVTHPHLVRYHGAELHREEMLIFMELCVEGSLEALVATSGGLPEPTVRKYTKQLVSAILELHNRQIAHRDIKSGNIFLTNEGHCLKLGDFGCAVKIRANTTAVGELQGTVGTQAYMAPEVFMKSSGHGRAADIWSLGCVVTEMASGKRPFSEYDSNYQIMFVVGMGGRPEPPASLSAEGAAFCRSCLTHEPEARPAAHELATHHFLMIKSDDDCNCEPGYFKTKM</sequence>
<evidence type="ECO:0000256" key="4">
    <source>
        <dbReference type="ARBA" id="ARBA00022741"/>
    </source>
</evidence>
<keyword evidence="5" id="KW-0418">Kinase</keyword>
<gene>
    <name evidence="10" type="ORF">JYU34_004759</name>
</gene>
<evidence type="ECO:0000256" key="8">
    <source>
        <dbReference type="SAM" id="MobiDB-lite"/>
    </source>
</evidence>
<evidence type="ECO:0000313" key="10">
    <source>
        <dbReference type="EMBL" id="KAG7310205.1"/>
    </source>
</evidence>
<proteinExistence type="inferred from homology"/>
<keyword evidence="2" id="KW-0723">Serine/threonine-protein kinase</keyword>
<dbReference type="PROSITE" id="PS00107">
    <property type="entry name" value="PROTEIN_KINASE_ATP"/>
    <property type="match status" value="1"/>
</dbReference>
<name>A0ABQ7QYS7_PLUXY</name>
<feature type="region of interest" description="Disordered" evidence="8">
    <location>
        <begin position="305"/>
        <end position="351"/>
    </location>
</feature>
<dbReference type="InterPro" id="IPR017441">
    <property type="entry name" value="Protein_kinase_ATP_BS"/>
</dbReference>
<feature type="compositionally biased region" description="Pro residues" evidence="8">
    <location>
        <begin position="342"/>
        <end position="351"/>
    </location>
</feature>
<dbReference type="InterPro" id="IPR050538">
    <property type="entry name" value="MAP_kinase_kinase_kinase"/>
</dbReference>
<protein>
    <recommendedName>
        <fullName evidence="9">Protein kinase domain-containing protein</fullName>
    </recommendedName>
</protein>
<evidence type="ECO:0000256" key="6">
    <source>
        <dbReference type="ARBA" id="ARBA00022840"/>
    </source>
</evidence>
<dbReference type="PANTHER" id="PTHR48016:SF32">
    <property type="entry name" value="MITOGEN-ACTIVATED PROTEIN KINASE KINASE KINASE 4"/>
    <property type="match status" value="1"/>
</dbReference>
<dbReference type="InterPro" id="IPR011009">
    <property type="entry name" value="Kinase-like_dom_sf"/>
</dbReference>
<comment type="caution">
    <text evidence="10">The sequence shown here is derived from an EMBL/GenBank/DDBJ whole genome shotgun (WGS) entry which is preliminary data.</text>
</comment>
<dbReference type="PANTHER" id="PTHR48016">
    <property type="entry name" value="MAP KINASE KINASE KINASE SSK2-RELATED-RELATED"/>
    <property type="match status" value="1"/>
</dbReference>
<dbReference type="InterPro" id="IPR000719">
    <property type="entry name" value="Prot_kinase_dom"/>
</dbReference>
<keyword evidence="11" id="KW-1185">Reference proteome</keyword>
<evidence type="ECO:0000256" key="1">
    <source>
        <dbReference type="ARBA" id="ARBA00006529"/>
    </source>
</evidence>
<feature type="binding site" evidence="7">
    <location>
        <position position="443"/>
    </location>
    <ligand>
        <name>ATP</name>
        <dbReference type="ChEBI" id="CHEBI:30616"/>
    </ligand>
</feature>
<evidence type="ECO:0000313" key="11">
    <source>
        <dbReference type="Proteomes" id="UP000823941"/>
    </source>
</evidence>
<feature type="compositionally biased region" description="Basic residues" evidence="8">
    <location>
        <begin position="318"/>
        <end position="328"/>
    </location>
</feature>
<dbReference type="SUPFAM" id="SSF56112">
    <property type="entry name" value="Protein kinase-like (PK-like)"/>
    <property type="match status" value="1"/>
</dbReference>
<dbReference type="SMART" id="SM00220">
    <property type="entry name" value="S_TKc"/>
    <property type="match status" value="1"/>
</dbReference>
<evidence type="ECO:0000259" key="9">
    <source>
        <dbReference type="PROSITE" id="PS50011"/>
    </source>
</evidence>
<comment type="similarity">
    <text evidence="1">Belongs to the protein kinase superfamily. STE Ser/Thr protein kinase family. MAP kinase kinase kinase subfamily.</text>
</comment>
<keyword evidence="3" id="KW-0808">Transferase</keyword>
<evidence type="ECO:0000256" key="2">
    <source>
        <dbReference type="ARBA" id="ARBA00022527"/>
    </source>
</evidence>
<reference evidence="10 11" key="1">
    <citation type="submission" date="2021-06" db="EMBL/GenBank/DDBJ databases">
        <title>A haploid diamondback moth (Plutella xylostella L.) genome assembly resolves 31 chromosomes and identifies a diamide resistance mutation.</title>
        <authorList>
            <person name="Ward C.M."/>
            <person name="Perry K.D."/>
            <person name="Baker G."/>
            <person name="Powis K."/>
            <person name="Heckel D.G."/>
            <person name="Baxter S.W."/>
        </authorList>
    </citation>
    <scope>NUCLEOTIDE SEQUENCE [LARGE SCALE GENOMIC DNA]</scope>
    <source>
        <strain evidence="10 11">LV</strain>
        <tissue evidence="10">Single pupa</tissue>
    </source>
</reference>
<evidence type="ECO:0000256" key="7">
    <source>
        <dbReference type="PROSITE-ProRule" id="PRU10141"/>
    </source>
</evidence>
<dbReference type="InterPro" id="IPR045801">
    <property type="entry name" value="MEKK4_N"/>
</dbReference>
<feature type="domain" description="Protein kinase" evidence="9">
    <location>
        <begin position="414"/>
        <end position="671"/>
    </location>
</feature>
<keyword evidence="6 7" id="KW-0067">ATP-binding</keyword>
<accession>A0ABQ7QYS7</accession>
<evidence type="ECO:0000256" key="3">
    <source>
        <dbReference type="ARBA" id="ARBA00022679"/>
    </source>
</evidence>
<evidence type="ECO:0000256" key="5">
    <source>
        <dbReference type="ARBA" id="ARBA00022777"/>
    </source>
</evidence>
<dbReference type="Pfam" id="PF00069">
    <property type="entry name" value="Pkinase"/>
    <property type="match status" value="1"/>
</dbReference>
<dbReference type="Proteomes" id="UP000823941">
    <property type="component" value="Chromosome 6"/>
</dbReference>
<dbReference type="InterPro" id="IPR008271">
    <property type="entry name" value="Ser/Thr_kinase_AS"/>
</dbReference>
<dbReference type="PROSITE" id="PS50011">
    <property type="entry name" value="PROTEIN_KINASE_DOM"/>
    <property type="match status" value="1"/>
</dbReference>
<dbReference type="Gene3D" id="1.10.510.10">
    <property type="entry name" value="Transferase(Phosphotransferase) domain 1"/>
    <property type="match status" value="1"/>
</dbReference>
<feature type="region of interest" description="Disordered" evidence="8">
    <location>
        <begin position="169"/>
        <end position="190"/>
    </location>
</feature>
<organism evidence="10 11">
    <name type="scientific">Plutella xylostella</name>
    <name type="common">Diamondback moth</name>
    <name type="synonym">Plutella maculipennis</name>
    <dbReference type="NCBI Taxonomy" id="51655"/>
    <lineage>
        <taxon>Eukaryota</taxon>
        <taxon>Metazoa</taxon>
        <taxon>Ecdysozoa</taxon>
        <taxon>Arthropoda</taxon>
        <taxon>Hexapoda</taxon>
        <taxon>Insecta</taxon>
        <taxon>Pterygota</taxon>
        <taxon>Neoptera</taxon>
        <taxon>Endopterygota</taxon>
        <taxon>Lepidoptera</taxon>
        <taxon>Glossata</taxon>
        <taxon>Ditrysia</taxon>
        <taxon>Yponomeutoidea</taxon>
        <taxon>Plutellidae</taxon>
        <taxon>Plutella</taxon>
    </lineage>
</organism>
<keyword evidence="4 7" id="KW-0547">Nucleotide-binding</keyword>
<dbReference type="EMBL" id="JAHIBW010000006">
    <property type="protein sequence ID" value="KAG7310205.1"/>
    <property type="molecule type" value="Genomic_DNA"/>
</dbReference>